<dbReference type="STRING" id="3760.A0A251NNP8"/>
<reference evidence="2 3" key="1">
    <citation type="journal article" date="2013" name="Nat. Genet.">
        <title>The high-quality draft genome of peach (Prunus persica) identifies unique patterns of genetic diversity, domestication and genome evolution.</title>
        <authorList>
            <consortium name="International Peach Genome Initiative"/>
            <person name="Verde I."/>
            <person name="Abbott A.G."/>
            <person name="Scalabrin S."/>
            <person name="Jung S."/>
            <person name="Shu S."/>
            <person name="Marroni F."/>
            <person name="Zhebentyayeva T."/>
            <person name="Dettori M.T."/>
            <person name="Grimwood J."/>
            <person name="Cattonaro F."/>
            <person name="Zuccolo A."/>
            <person name="Rossini L."/>
            <person name="Jenkins J."/>
            <person name="Vendramin E."/>
            <person name="Meisel L.A."/>
            <person name="Decroocq V."/>
            <person name="Sosinski B."/>
            <person name="Prochnik S."/>
            <person name="Mitros T."/>
            <person name="Policriti A."/>
            <person name="Cipriani G."/>
            <person name="Dondini L."/>
            <person name="Ficklin S."/>
            <person name="Goodstein D.M."/>
            <person name="Xuan P."/>
            <person name="Del Fabbro C."/>
            <person name="Aramini V."/>
            <person name="Copetti D."/>
            <person name="Gonzalez S."/>
            <person name="Horner D.S."/>
            <person name="Falchi R."/>
            <person name="Lucas S."/>
            <person name="Mica E."/>
            <person name="Maldonado J."/>
            <person name="Lazzari B."/>
            <person name="Bielenberg D."/>
            <person name="Pirona R."/>
            <person name="Miculan M."/>
            <person name="Barakat A."/>
            <person name="Testolin R."/>
            <person name="Stella A."/>
            <person name="Tartarini S."/>
            <person name="Tonutti P."/>
            <person name="Arus P."/>
            <person name="Orellana A."/>
            <person name="Wells C."/>
            <person name="Main D."/>
            <person name="Vizzotto G."/>
            <person name="Silva H."/>
            <person name="Salamini F."/>
            <person name="Schmutz J."/>
            <person name="Morgante M."/>
            <person name="Rokhsar D.S."/>
        </authorList>
    </citation>
    <scope>NUCLEOTIDE SEQUENCE [LARGE SCALE GENOMIC DNA]</scope>
    <source>
        <strain evidence="3">cv. Nemared</strain>
    </source>
</reference>
<dbReference type="InterPro" id="IPR023214">
    <property type="entry name" value="HAD_sf"/>
</dbReference>
<dbReference type="AlphaFoldDB" id="A0A251NNP8"/>
<name>A0A251NNP8_PRUPE</name>
<dbReference type="PANTHER" id="PTHR24092:SF150">
    <property type="entry name" value="PHOSPHOLIPID-TRANSPORTING ATPASE"/>
    <property type="match status" value="1"/>
</dbReference>
<dbReference type="eggNOG" id="KOG0206">
    <property type="taxonomic scope" value="Eukaryota"/>
</dbReference>
<evidence type="ECO:0000256" key="1">
    <source>
        <dbReference type="SAM" id="SignalP"/>
    </source>
</evidence>
<keyword evidence="3" id="KW-1185">Reference proteome</keyword>
<dbReference type="EMBL" id="CM007656">
    <property type="protein sequence ID" value="ONI00898.1"/>
    <property type="molecule type" value="Genomic_DNA"/>
</dbReference>
<keyword evidence="1" id="KW-0732">Signal</keyword>
<dbReference type="PANTHER" id="PTHR24092">
    <property type="entry name" value="PROBABLE PHOSPHOLIPID-TRANSPORTING ATPASE"/>
    <property type="match status" value="1"/>
</dbReference>
<dbReference type="Gene3D" id="3.40.50.1000">
    <property type="entry name" value="HAD superfamily/HAD-like"/>
    <property type="match status" value="1"/>
</dbReference>
<feature type="signal peptide" evidence="1">
    <location>
        <begin position="1"/>
        <end position="25"/>
    </location>
</feature>
<accession>A0A251NNP8</accession>
<dbReference type="Proteomes" id="UP000006882">
    <property type="component" value="Chromosome G6"/>
</dbReference>
<evidence type="ECO:0000313" key="2">
    <source>
        <dbReference type="EMBL" id="ONI00898.1"/>
    </source>
</evidence>
<protein>
    <submittedName>
        <fullName evidence="2">Uncharacterized protein</fullName>
    </submittedName>
</protein>
<organism evidence="2 3">
    <name type="scientific">Prunus persica</name>
    <name type="common">Peach</name>
    <name type="synonym">Amygdalus persica</name>
    <dbReference type="NCBI Taxonomy" id="3760"/>
    <lineage>
        <taxon>Eukaryota</taxon>
        <taxon>Viridiplantae</taxon>
        <taxon>Streptophyta</taxon>
        <taxon>Embryophyta</taxon>
        <taxon>Tracheophyta</taxon>
        <taxon>Spermatophyta</taxon>
        <taxon>Magnoliopsida</taxon>
        <taxon>eudicotyledons</taxon>
        <taxon>Gunneridae</taxon>
        <taxon>Pentapetalae</taxon>
        <taxon>rosids</taxon>
        <taxon>fabids</taxon>
        <taxon>Rosales</taxon>
        <taxon>Rosaceae</taxon>
        <taxon>Amygdaloideae</taxon>
        <taxon>Amygdaleae</taxon>
        <taxon>Prunus</taxon>
    </lineage>
</organism>
<dbReference type="Gramene" id="ONI00898">
    <property type="protein sequence ID" value="ONI00898"/>
    <property type="gene ID" value="PRUPE_6G110000"/>
</dbReference>
<sequence>MTLRSGVQKLGTVLLVGLKIWVLTGNKMETAINIGFACSLLRQGMKQIYVSTANFDMLGQDSKEAVVHDWEVFLLL</sequence>
<proteinExistence type="predicted"/>
<evidence type="ECO:0000313" key="3">
    <source>
        <dbReference type="Proteomes" id="UP000006882"/>
    </source>
</evidence>
<gene>
    <name evidence="2" type="ORF">PRUPE_6G110000</name>
</gene>
<feature type="chain" id="PRO_5013032876" evidence="1">
    <location>
        <begin position="26"/>
        <end position="76"/>
    </location>
</feature>